<evidence type="ECO:0000313" key="1">
    <source>
        <dbReference type="EMBL" id="TQE12277.1"/>
    </source>
</evidence>
<protein>
    <submittedName>
        <fullName evidence="1">Uncharacterized protein</fullName>
    </submittedName>
</protein>
<organism evidence="1 2">
    <name type="scientific">Malus baccata</name>
    <name type="common">Siberian crab apple</name>
    <name type="synonym">Pyrus baccata</name>
    <dbReference type="NCBI Taxonomy" id="106549"/>
    <lineage>
        <taxon>Eukaryota</taxon>
        <taxon>Viridiplantae</taxon>
        <taxon>Streptophyta</taxon>
        <taxon>Embryophyta</taxon>
        <taxon>Tracheophyta</taxon>
        <taxon>Spermatophyta</taxon>
        <taxon>Magnoliopsida</taxon>
        <taxon>eudicotyledons</taxon>
        <taxon>Gunneridae</taxon>
        <taxon>Pentapetalae</taxon>
        <taxon>rosids</taxon>
        <taxon>fabids</taxon>
        <taxon>Rosales</taxon>
        <taxon>Rosaceae</taxon>
        <taxon>Amygdaloideae</taxon>
        <taxon>Maleae</taxon>
        <taxon>Malus</taxon>
    </lineage>
</organism>
<dbReference type="EMBL" id="VIEB01000020">
    <property type="protein sequence ID" value="TQE12277.1"/>
    <property type="molecule type" value="Genomic_DNA"/>
</dbReference>
<sequence>MPTLKELRSRTQSRECVANDSGHIIHRCILENPLLAQANRANLNVFSRVTSLPRKNEGTSTGVRIHIFMLVVSLSC</sequence>
<evidence type="ECO:0000313" key="2">
    <source>
        <dbReference type="Proteomes" id="UP000315295"/>
    </source>
</evidence>
<name>A0A540NMM7_MALBA</name>
<comment type="caution">
    <text evidence="1">The sequence shown here is derived from an EMBL/GenBank/DDBJ whole genome shotgun (WGS) entry which is preliminary data.</text>
</comment>
<gene>
    <name evidence="1" type="ORF">C1H46_001930</name>
</gene>
<dbReference type="AlphaFoldDB" id="A0A540NMM7"/>
<accession>A0A540NMM7</accession>
<proteinExistence type="predicted"/>
<dbReference type="Proteomes" id="UP000315295">
    <property type="component" value="Unassembled WGS sequence"/>
</dbReference>
<reference evidence="1 2" key="1">
    <citation type="journal article" date="2019" name="G3 (Bethesda)">
        <title>Sequencing of a Wild Apple (Malus baccata) Genome Unravels the Differences Between Cultivated and Wild Apple Species Regarding Disease Resistance and Cold Tolerance.</title>
        <authorList>
            <person name="Chen X."/>
        </authorList>
    </citation>
    <scope>NUCLEOTIDE SEQUENCE [LARGE SCALE GENOMIC DNA]</scope>
    <source>
        <strain evidence="2">cv. Shandingzi</strain>
        <tissue evidence="1">Leaves</tissue>
    </source>
</reference>
<keyword evidence="2" id="KW-1185">Reference proteome</keyword>